<feature type="transmembrane region" description="Helical" evidence="1">
    <location>
        <begin position="41"/>
        <end position="59"/>
    </location>
</feature>
<feature type="transmembrane region" description="Helical" evidence="1">
    <location>
        <begin position="65"/>
        <end position="85"/>
    </location>
</feature>
<organism evidence="3 6">
    <name type="scientific">Natronoglomus mannanivorans</name>
    <dbReference type="NCBI Taxonomy" id="2979990"/>
    <lineage>
        <taxon>Archaea</taxon>
        <taxon>Methanobacteriati</taxon>
        <taxon>Methanobacteriota</taxon>
        <taxon>Stenosarchaea group</taxon>
        <taxon>Halobacteria</taxon>
        <taxon>Halobacteriales</taxon>
        <taxon>Natrialbaceae</taxon>
        <taxon>Natronoglomus</taxon>
    </lineage>
</organism>
<evidence type="ECO:0000313" key="4">
    <source>
        <dbReference type="EMBL" id="MCU4972607.1"/>
    </source>
</evidence>
<keyword evidence="1" id="KW-1133">Transmembrane helix</keyword>
<accession>A0AAP2YWQ8</accession>
<dbReference type="Pfam" id="PF26028">
    <property type="entry name" value="DUF8006"/>
    <property type="match status" value="1"/>
</dbReference>
<protein>
    <recommendedName>
        <fullName evidence="2">DUF8006 domain-containing protein</fullName>
    </recommendedName>
</protein>
<reference evidence="3 5" key="1">
    <citation type="submission" date="2022-09" db="EMBL/GenBank/DDBJ databases">
        <title>Enrichment on poylsaccharides allowed isolation of novel metabolic and taxonomic groups of Haloarchaea.</title>
        <authorList>
            <person name="Sorokin D.Y."/>
            <person name="Elcheninov A.G."/>
            <person name="Khizhniak T.V."/>
            <person name="Kolganova T.V."/>
            <person name="Kublanov I.V."/>
        </authorList>
    </citation>
    <scope>NUCLEOTIDE SEQUENCE</scope>
    <source>
        <strain evidence="4 5">AArc-m2/3/4</strain>
        <strain evidence="3">AArc-xg1-1</strain>
    </source>
</reference>
<evidence type="ECO:0000313" key="5">
    <source>
        <dbReference type="Proteomes" id="UP001320972"/>
    </source>
</evidence>
<keyword evidence="1" id="KW-0812">Transmembrane</keyword>
<sequence length="87" mass="9237">MIEVPLQTIDNMLMPFHVGHILLGAFALAILGTLPLKSMKVVGLNIIAFGAIFLLLPVDMAGNTIVYRLFGAVLVIVGPMLYAAADS</sequence>
<feature type="domain" description="DUF8006" evidence="2">
    <location>
        <begin position="4"/>
        <end position="86"/>
    </location>
</feature>
<dbReference type="Proteomes" id="UP001321018">
    <property type="component" value="Unassembled WGS sequence"/>
</dbReference>
<evidence type="ECO:0000259" key="2">
    <source>
        <dbReference type="Pfam" id="PF26028"/>
    </source>
</evidence>
<dbReference type="EMBL" id="JAOPKB010000003">
    <property type="protein sequence ID" value="MCU4972607.1"/>
    <property type="molecule type" value="Genomic_DNA"/>
</dbReference>
<feature type="transmembrane region" description="Helical" evidence="1">
    <location>
        <begin position="12"/>
        <end position="34"/>
    </location>
</feature>
<comment type="caution">
    <text evidence="3">The sequence shown here is derived from an EMBL/GenBank/DDBJ whole genome shotgun (WGS) entry which is preliminary data.</text>
</comment>
<name>A0AAP2YWQ8_9EURY</name>
<evidence type="ECO:0000313" key="6">
    <source>
        <dbReference type="Proteomes" id="UP001321018"/>
    </source>
</evidence>
<dbReference type="AlphaFoldDB" id="A0AAP2YWQ8"/>
<dbReference type="InterPro" id="IPR058319">
    <property type="entry name" value="DUF8006"/>
</dbReference>
<evidence type="ECO:0000313" key="3">
    <source>
        <dbReference type="EMBL" id="MCU4740746.1"/>
    </source>
</evidence>
<dbReference type="Proteomes" id="UP001320972">
    <property type="component" value="Unassembled WGS sequence"/>
</dbReference>
<dbReference type="RefSeq" id="WP_338002586.1">
    <property type="nucleotide sequence ID" value="NZ_JAOPKA010000002.1"/>
</dbReference>
<proteinExistence type="predicted"/>
<keyword evidence="5" id="KW-1185">Reference proteome</keyword>
<evidence type="ECO:0000256" key="1">
    <source>
        <dbReference type="SAM" id="Phobius"/>
    </source>
</evidence>
<gene>
    <name evidence="4" type="ORF">OB955_07625</name>
    <name evidence="3" type="ORF">OB960_04950</name>
</gene>
<keyword evidence="1" id="KW-0472">Membrane</keyword>
<dbReference type="EMBL" id="JAOPKA010000002">
    <property type="protein sequence ID" value="MCU4740746.1"/>
    <property type="molecule type" value="Genomic_DNA"/>
</dbReference>